<dbReference type="PANTHER" id="PTHR46889">
    <property type="entry name" value="TRANSPOSASE INSF FOR INSERTION SEQUENCE IS3B-RELATED"/>
    <property type="match status" value="1"/>
</dbReference>
<dbReference type="SUPFAM" id="SSF53098">
    <property type="entry name" value="Ribonuclease H-like"/>
    <property type="match status" value="1"/>
</dbReference>
<dbReference type="Pfam" id="PF13683">
    <property type="entry name" value="rve_3"/>
    <property type="match status" value="1"/>
</dbReference>
<protein>
    <submittedName>
        <fullName evidence="3">Transposase</fullName>
    </submittedName>
</protein>
<evidence type="ECO:0000313" key="3">
    <source>
        <dbReference type="EMBL" id="KAA6448185.1"/>
    </source>
</evidence>
<feature type="domain" description="Integrase catalytic" evidence="2">
    <location>
        <begin position="1"/>
        <end position="80"/>
    </location>
</feature>
<organism evidence="3 5">
    <name type="scientific">Bacillus cereus</name>
    <dbReference type="NCBI Taxonomy" id="1396"/>
    <lineage>
        <taxon>Bacteria</taxon>
        <taxon>Bacillati</taxon>
        <taxon>Bacillota</taxon>
        <taxon>Bacilli</taxon>
        <taxon>Bacillales</taxon>
        <taxon>Bacillaceae</taxon>
        <taxon>Bacillus</taxon>
        <taxon>Bacillus cereus group</taxon>
    </lineage>
</organism>
<name>A0A9W7PZJ8_BACCE</name>
<evidence type="ECO:0000259" key="2">
    <source>
        <dbReference type="PROSITE" id="PS50994"/>
    </source>
</evidence>
<feature type="non-terminal residue" evidence="3">
    <location>
        <position position="1"/>
    </location>
</feature>
<evidence type="ECO:0000256" key="1">
    <source>
        <dbReference type="ARBA" id="ARBA00002286"/>
    </source>
</evidence>
<reference evidence="3 5" key="1">
    <citation type="submission" date="2018-08" db="EMBL/GenBank/DDBJ databases">
        <title>Bacillus phenotypic plasticity.</title>
        <authorList>
            <person name="Hurtado E."/>
        </authorList>
    </citation>
    <scope>NUCLEOTIDE SEQUENCE [LARGE SCALE GENOMIC DNA]</scope>
    <source>
        <strain evidence="3 5">111b</strain>
    </source>
</reference>
<gene>
    <name evidence="4" type="ORF">DX932_30640</name>
    <name evidence="3" type="ORF">DX932_32075</name>
</gene>
<dbReference type="PANTHER" id="PTHR46889:SF4">
    <property type="entry name" value="TRANSPOSASE INSO FOR INSERTION SEQUENCE ELEMENT IS911B-RELATED"/>
    <property type="match status" value="1"/>
</dbReference>
<dbReference type="InterPro" id="IPR012337">
    <property type="entry name" value="RNaseH-like_sf"/>
</dbReference>
<dbReference type="GO" id="GO:0003676">
    <property type="term" value="F:nucleic acid binding"/>
    <property type="evidence" value="ECO:0007669"/>
    <property type="project" value="InterPro"/>
</dbReference>
<dbReference type="InterPro" id="IPR050900">
    <property type="entry name" value="Transposase_IS3/IS150/IS904"/>
</dbReference>
<comment type="caution">
    <text evidence="3">The sequence shown here is derived from an EMBL/GenBank/DDBJ whole genome shotgun (WGS) entry which is preliminary data.</text>
</comment>
<evidence type="ECO:0000313" key="5">
    <source>
        <dbReference type="Proteomes" id="UP000323321"/>
    </source>
</evidence>
<dbReference type="Proteomes" id="UP000323321">
    <property type="component" value="Unassembled WGS sequence"/>
</dbReference>
<dbReference type="EMBL" id="QSMZ01000066">
    <property type="protein sequence ID" value="KAA6448185.1"/>
    <property type="molecule type" value="Genomic_DNA"/>
</dbReference>
<dbReference type="InterPro" id="IPR036397">
    <property type="entry name" value="RNaseH_sf"/>
</dbReference>
<accession>A0A9W7PZJ8</accession>
<dbReference type="Gene3D" id="3.30.420.10">
    <property type="entry name" value="Ribonuclease H-like superfamily/Ribonuclease H"/>
    <property type="match status" value="1"/>
</dbReference>
<dbReference type="GO" id="GO:0015074">
    <property type="term" value="P:DNA integration"/>
    <property type="evidence" value="ECO:0007669"/>
    <property type="project" value="InterPro"/>
</dbReference>
<dbReference type="EMBL" id="QSMZ01000052">
    <property type="protein sequence ID" value="KAA6448405.1"/>
    <property type="molecule type" value="Genomic_DNA"/>
</dbReference>
<dbReference type="PROSITE" id="PS50994">
    <property type="entry name" value="INTEGRASE"/>
    <property type="match status" value="1"/>
</dbReference>
<evidence type="ECO:0000313" key="4">
    <source>
        <dbReference type="EMBL" id="KAA6448405.1"/>
    </source>
</evidence>
<dbReference type="InterPro" id="IPR001584">
    <property type="entry name" value="Integrase_cat-core"/>
</dbReference>
<proteinExistence type="predicted"/>
<sequence length="80" mass="9349">FCNQQKIQQSMSRKGNCWDNAVMESFFSIFKRECLHGEKLISLAQVNQLVTEFIYMYYHSVRPHSSLNGMTPYSYSKSIA</sequence>
<comment type="function">
    <text evidence="1">Involved in the transposition of the insertion sequence.</text>
</comment>
<dbReference type="AlphaFoldDB" id="A0A9W7PZJ8"/>
<dbReference type="RefSeq" id="WP_150159446.1">
    <property type="nucleotide sequence ID" value="NZ_QSMZ01000052.1"/>
</dbReference>